<proteinExistence type="predicted"/>
<gene>
    <name evidence="2" type="ORF">PENVUL_c001G08455</name>
</gene>
<feature type="compositionally biased region" description="Low complexity" evidence="1">
    <location>
        <begin position="203"/>
        <end position="212"/>
    </location>
</feature>
<dbReference type="EMBL" id="MDYP01000001">
    <property type="protein sequence ID" value="OQE12159.1"/>
    <property type="molecule type" value="Genomic_DNA"/>
</dbReference>
<evidence type="ECO:0000313" key="3">
    <source>
        <dbReference type="Proteomes" id="UP000191518"/>
    </source>
</evidence>
<sequence>MQPDIQSSTLRTFQETRDEFSKDLENLSLGRSGGRYVPVIQSDLRRLINTLSMWTLVRAGIFHMGSCFEFKCQQLMDLIDEVAGQVTINRETLMIEDPVIKRLFGMLAILVGRLTLSGFSNEDAKSVRAARLVEIEQRRWESNPAENDEGDWRLIYLRNFWGRAYLRQQECLCRQCLGCYLPTSQPLPFSPLPPLVEEEVSDDPSSSSSEEE</sequence>
<accession>A0A1V6SEG5</accession>
<feature type="region of interest" description="Disordered" evidence="1">
    <location>
        <begin position="190"/>
        <end position="212"/>
    </location>
</feature>
<reference evidence="3" key="1">
    <citation type="journal article" date="2017" name="Nat. Microbiol.">
        <title>Global analysis of biosynthetic gene clusters reveals vast potential of secondary metabolite production in Penicillium species.</title>
        <authorList>
            <person name="Nielsen J.C."/>
            <person name="Grijseels S."/>
            <person name="Prigent S."/>
            <person name="Ji B."/>
            <person name="Dainat J."/>
            <person name="Nielsen K.F."/>
            <person name="Frisvad J.C."/>
            <person name="Workman M."/>
            <person name="Nielsen J."/>
        </authorList>
    </citation>
    <scope>NUCLEOTIDE SEQUENCE [LARGE SCALE GENOMIC DNA]</scope>
    <source>
        <strain evidence="3">IBT 29486</strain>
    </source>
</reference>
<comment type="caution">
    <text evidence="2">The sequence shown here is derived from an EMBL/GenBank/DDBJ whole genome shotgun (WGS) entry which is preliminary data.</text>
</comment>
<protein>
    <submittedName>
        <fullName evidence="2">Uncharacterized protein</fullName>
    </submittedName>
</protein>
<dbReference type="Proteomes" id="UP000191518">
    <property type="component" value="Unassembled WGS sequence"/>
</dbReference>
<evidence type="ECO:0000313" key="2">
    <source>
        <dbReference type="EMBL" id="OQE12159.1"/>
    </source>
</evidence>
<keyword evidence="3" id="KW-1185">Reference proteome</keyword>
<evidence type="ECO:0000256" key="1">
    <source>
        <dbReference type="SAM" id="MobiDB-lite"/>
    </source>
</evidence>
<dbReference type="OrthoDB" id="4354973at2759"/>
<name>A0A1V6SEG5_9EURO</name>
<dbReference type="AlphaFoldDB" id="A0A1V6SEG5"/>
<organism evidence="2 3">
    <name type="scientific">Penicillium vulpinum</name>
    <dbReference type="NCBI Taxonomy" id="29845"/>
    <lineage>
        <taxon>Eukaryota</taxon>
        <taxon>Fungi</taxon>
        <taxon>Dikarya</taxon>
        <taxon>Ascomycota</taxon>
        <taxon>Pezizomycotina</taxon>
        <taxon>Eurotiomycetes</taxon>
        <taxon>Eurotiomycetidae</taxon>
        <taxon>Eurotiales</taxon>
        <taxon>Aspergillaceae</taxon>
        <taxon>Penicillium</taxon>
    </lineage>
</organism>